<proteinExistence type="predicted"/>
<sequence>MTGWAVNSIAISCRRFDSFPFYMIILYILFLLSSNSVSLLQDKIILYSRITVIALSITIIIHMYGVETYYMKFLGSIHMYGVETYYMKFLGSFHMYGVETYYMKFLGSFGGLFNFTLNSSLFQIVLYLISAIILLLTGFYKRKLYINLFYCVLKNLKNLKNLNNKLIYYKTNILEMIKNKYKIMDYGLIIFFIITSAILLPLFLLYMCASGNINDILRSYFICLSVFVMSFNGIYNQKLSNKVLLKLFFKLCITNPRFIIISLFNYLKNNYVYLIILLWSSIIIIILHRGIYLWLYPNGNILDWYLYDVQMLFSTYLFICLSLGYVNKYLNRIFNKNYDEKEYTFIKILSTVSFSRFIILFLFFFIGKIFIIPTLKSLILIPIFNSFNLQNTLESIQNFINRTINNSYHLRFIKRVRIINNGKTHFINGRRFCSTNIIKNIGGNKKCFYFKNSITKPMVYNNYETKGSYLILWCTNSINSGVFKSYEPKVSGLVKWCANSIDSGVFKSSETEFRNLVKDLVKGLLKWCENPIINSYIFKYNLSFSGAKTTNSFKVLSTNPIGEYETDHYIYNIIKNRINPFIFMNTQNQPVMQPQQPQQVQPNLVNPAAPAVASAGAAGGATAGGGAVVQQVQPNIVYTDYILAASRSAPSQALVIGEWGYSYYPHTEGVGTHNIGPCGTVRYSDTGTTGGPRYSVDHVTINDLNNQLPNGFQNTGTNQPVARNIGHVLLSLKNNGKYPIPVVVYNIPNMTAFLYGAAGKNLAPGFSPDLYIGKKLITRLLTSP</sequence>
<dbReference type="EMBL" id="MG720572">
    <property type="protein sequence ID" value="AVP25175.1"/>
    <property type="molecule type" value="Genomic_DNA"/>
</dbReference>
<feature type="transmembrane region" description="Helical" evidence="1">
    <location>
        <begin position="186"/>
        <end position="207"/>
    </location>
</feature>
<feature type="transmembrane region" description="Helical" evidence="1">
    <location>
        <begin position="122"/>
        <end position="140"/>
    </location>
</feature>
<protein>
    <submittedName>
        <fullName evidence="2">Uncharacterized protein</fullName>
    </submittedName>
</protein>
<name>A0A2P1M528_9LECA</name>
<organism evidence="2">
    <name type="scientific">Pertusaria plittiana</name>
    <dbReference type="NCBI Taxonomy" id="394545"/>
    <lineage>
        <taxon>Eukaryota</taxon>
        <taxon>Fungi</taxon>
        <taxon>Dikarya</taxon>
        <taxon>Ascomycota</taxon>
        <taxon>Pezizomycotina</taxon>
        <taxon>Lecanoromycetes</taxon>
        <taxon>OSLEUM clade</taxon>
        <taxon>Ostropomycetidae</taxon>
        <taxon>Pertusariales</taxon>
        <taxon>Pertusariaceae</taxon>
        <taxon>Pertusaria</taxon>
    </lineage>
</organism>
<keyword evidence="1" id="KW-1133">Transmembrane helix</keyword>
<dbReference type="AlphaFoldDB" id="A0A2P1M528"/>
<feature type="transmembrane region" description="Helical" evidence="1">
    <location>
        <begin position="271"/>
        <end position="292"/>
    </location>
</feature>
<keyword evidence="1" id="KW-0472">Membrane</keyword>
<geneLocation type="mitochondrion" evidence="2"/>
<keyword evidence="1" id="KW-0812">Transmembrane</keyword>
<feature type="transmembrane region" description="Helical" evidence="1">
    <location>
        <begin position="345"/>
        <end position="366"/>
    </location>
</feature>
<feature type="transmembrane region" description="Helical" evidence="1">
    <location>
        <begin position="46"/>
        <end position="64"/>
    </location>
</feature>
<accession>A0A2P1M528</accession>
<evidence type="ECO:0000256" key="1">
    <source>
        <dbReference type="SAM" id="Phobius"/>
    </source>
</evidence>
<evidence type="ECO:0000313" key="2">
    <source>
        <dbReference type="EMBL" id="AVP25175.1"/>
    </source>
</evidence>
<reference evidence="2" key="1">
    <citation type="journal article" date="2018" name="Mol. Ecol.">
        <title>Reductions in Complexity of Mitochondrial Genomes in Lichen-Forming Fungi Shed Light on Genome Architecture of Obligate Symbioses.</title>
        <authorList>
            <person name="Pogoda C.S."/>
            <person name="Keepers K.G."/>
            <person name="Lendemer J.C."/>
            <person name="Kane N.C."/>
            <person name="Tripp E.A."/>
        </authorList>
    </citation>
    <scope>NUCLEOTIDE SEQUENCE</scope>
</reference>
<feature type="transmembrane region" description="Helical" evidence="1">
    <location>
        <begin position="21"/>
        <end position="40"/>
    </location>
</feature>
<feature type="transmembrane region" description="Helical" evidence="1">
    <location>
        <begin position="219"/>
        <end position="235"/>
    </location>
</feature>
<gene>
    <name evidence="2" type="primary">ORF2</name>
</gene>
<keyword evidence="2" id="KW-0496">Mitochondrion</keyword>
<feature type="transmembrane region" description="Helical" evidence="1">
    <location>
        <begin position="304"/>
        <end position="325"/>
    </location>
</feature>